<feature type="chain" id="PRO_5029573534" description="Lipocalin/cytosolic fatty-acid binding domain-containing protein" evidence="4">
    <location>
        <begin position="18"/>
        <end position="233"/>
    </location>
</feature>
<dbReference type="PANTHER" id="PTHR46676">
    <property type="entry name" value="PROTEIN AMBP"/>
    <property type="match status" value="1"/>
</dbReference>
<proteinExistence type="inferred from homology"/>
<feature type="domain" description="Lipocalin/cytosolic fatty-acid binding" evidence="5">
    <location>
        <begin position="36"/>
        <end position="176"/>
    </location>
</feature>
<dbReference type="PANTHER" id="PTHR46676:SF1">
    <property type="entry name" value="PROTEIN AMBP"/>
    <property type="match status" value="1"/>
</dbReference>
<evidence type="ECO:0000259" key="5">
    <source>
        <dbReference type="Pfam" id="PF00061"/>
    </source>
</evidence>
<keyword evidence="1" id="KW-0646">Protease inhibitor</keyword>
<dbReference type="InterPro" id="IPR022272">
    <property type="entry name" value="Lipocalin_CS"/>
</dbReference>
<dbReference type="OrthoDB" id="9627583at2759"/>
<feature type="signal peptide" evidence="4">
    <location>
        <begin position="1"/>
        <end position="17"/>
    </location>
</feature>
<dbReference type="PRINTS" id="PR01254">
    <property type="entry name" value="PGNDSYNTHASE"/>
</dbReference>
<dbReference type="PROSITE" id="PS00213">
    <property type="entry name" value="LIPOCALIN"/>
    <property type="match status" value="1"/>
</dbReference>
<dbReference type="Pfam" id="PF00061">
    <property type="entry name" value="Lipocalin"/>
    <property type="match status" value="1"/>
</dbReference>
<accession>A0A7J6D133</accession>
<dbReference type="InterPro" id="IPR012674">
    <property type="entry name" value="Calycin"/>
</dbReference>
<comment type="caution">
    <text evidence="6">The sequence shown here is derived from an EMBL/GenBank/DDBJ whole genome shotgun (WGS) entry which is preliminary data.</text>
</comment>
<gene>
    <name evidence="6" type="ORF">G5714_005450</name>
</gene>
<evidence type="ECO:0000256" key="2">
    <source>
        <dbReference type="ARBA" id="ARBA00022900"/>
    </source>
</evidence>
<dbReference type="SUPFAM" id="SSF50814">
    <property type="entry name" value="Lipocalins"/>
    <property type="match status" value="1"/>
</dbReference>
<dbReference type="InterPro" id="IPR029856">
    <property type="entry name" value="AMBP"/>
</dbReference>
<reference evidence="6 7" key="1">
    <citation type="submission" date="2020-04" db="EMBL/GenBank/DDBJ databases">
        <title>Chromosome-level genome assembly of a cyprinid fish Onychostoma macrolepis by integration of Nanopore Sequencing, Bionano and Hi-C technology.</title>
        <authorList>
            <person name="Wang D."/>
        </authorList>
    </citation>
    <scope>NUCLEOTIDE SEQUENCE [LARGE SCALE GENOMIC DNA]</scope>
    <source>
        <strain evidence="6">SWU-2019</strain>
        <tissue evidence="6">Muscle</tissue>
    </source>
</reference>
<dbReference type="Proteomes" id="UP000579812">
    <property type="component" value="Unassembled WGS sequence"/>
</dbReference>
<name>A0A7J6D133_9TELE</name>
<dbReference type="GO" id="GO:0004867">
    <property type="term" value="F:serine-type endopeptidase inhibitor activity"/>
    <property type="evidence" value="ECO:0007669"/>
    <property type="project" value="UniProtKB-KW"/>
</dbReference>
<evidence type="ECO:0000256" key="1">
    <source>
        <dbReference type="ARBA" id="ARBA00022690"/>
    </source>
</evidence>
<evidence type="ECO:0000313" key="6">
    <source>
        <dbReference type="EMBL" id="KAF4112905.1"/>
    </source>
</evidence>
<sequence length="233" mass="26654">MTLALALLLCMFLGTHGFNTHLVIEPQPNFDVEKFTGEWYRIGLADESPFFAMFKNHLKISKGLLVSDANGNVNLTMWSMRPYGCSINVYSYEKTDVPGEFTYFSKRHKITKDITIVETNYTDYSLVLKYKSMHKEYTQVALYGRSSIQRPEIIEKFRSFVLSLGFSDEAIVIPADADPCPIPEPSQPWIQTLGYIYSVLLHIWGTVSVLTQTIIGEIQHYNTINVTQFVQRS</sequence>
<evidence type="ECO:0000313" key="7">
    <source>
        <dbReference type="Proteomes" id="UP000579812"/>
    </source>
</evidence>
<keyword evidence="7" id="KW-1185">Reference proteome</keyword>
<dbReference type="PRINTS" id="PR00179">
    <property type="entry name" value="LIPOCALIN"/>
</dbReference>
<dbReference type="AlphaFoldDB" id="A0A7J6D133"/>
<dbReference type="InterPro" id="IPR000566">
    <property type="entry name" value="Lipocln_cytosolic_FA-bd_dom"/>
</dbReference>
<dbReference type="Gene3D" id="2.40.128.20">
    <property type="match status" value="1"/>
</dbReference>
<evidence type="ECO:0000256" key="3">
    <source>
        <dbReference type="RuleBase" id="RU003695"/>
    </source>
</evidence>
<protein>
    <recommendedName>
        <fullName evidence="5">Lipocalin/cytosolic fatty-acid binding domain-containing protein</fullName>
    </recommendedName>
</protein>
<evidence type="ECO:0000256" key="4">
    <source>
        <dbReference type="SAM" id="SignalP"/>
    </source>
</evidence>
<keyword evidence="2" id="KW-0722">Serine protease inhibitor</keyword>
<comment type="similarity">
    <text evidence="3">Belongs to the calycin superfamily. Lipocalin family.</text>
</comment>
<dbReference type="EMBL" id="JAAMOB010000005">
    <property type="protein sequence ID" value="KAF4112905.1"/>
    <property type="molecule type" value="Genomic_DNA"/>
</dbReference>
<organism evidence="6 7">
    <name type="scientific">Onychostoma macrolepis</name>
    <dbReference type="NCBI Taxonomy" id="369639"/>
    <lineage>
        <taxon>Eukaryota</taxon>
        <taxon>Metazoa</taxon>
        <taxon>Chordata</taxon>
        <taxon>Craniata</taxon>
        <taxon>Vertebrata</taxon>
        <taxon>Euteleostomi</taxon>
        <taxon>Actinopterygii</taxon>
        <taxon>Neopterygii</taxon>
        <taxon>Teleostei</taxon>
        <taxon>Ostariophysi</taxon>
        <taxon>Cypriniformes</taxon>
        <taxon>Cyprinidae</taxon>
        <taxon>Acrossocheilinae</taxon>
        <taxon>Onychostoma</taxon>
    </lineage>
</organism>
<keyword evidence="4" id="KW-0732">Signal</keyword>